<keyword evidence="2 6" id="KW-0812">Transmembrane</keyword>
<comment type="subcellular location">
    <subcellularLocation>
        <location evidence="1">Membrane</location>
    </subcellularLocation>
</comment>
<dbReference type="Gene3D" id="1.20.1250.20">
    <property type="entry name" value="MFS general substrate transporter like domains"/>
    <property type="match status" value="1"/>
</dbReference>
<keyword evidence="3 6" id="KW-1133">Transmembrane helix</keyword>
<sequence length="112" mass="12763">MTLVSSPNWCVMLSMLFMPSLLYLFVTIFHLPKSSHWLIIKGWKEAWAVLEMLHGWDDITCEMALIVKGLNIGDMLTSRTMSSAHPRQRRVAGENEQPRDTVTLYGPEQGLS</sequence>
<dbReference type="GO" id="GO:0016020">
    <property type="term" value="C:membrane"/>
    <property type="evidence" value="ECO:0007669"/>
    <property type="project" value="UniProtKB-SubCell"/>
</dbReference>
<reference evidence="7 8" key="1">
    <citation type="submission" date="2019-11" db="EMBL/GenBank/DDBJ databases">
        <title>Whole genome sequence of Oryza granulata.</title>
        <authorList>
            <person name="Li W."/>
        </authorList>
    </citation>
    <scope>NUCLEOTIDE SEQUENCE [LARGE SCALE GENOMIC DNA]</scope>
    <source>
        <strain evidence="8">cv. Menghai</strain>
        <tissue evidence="7">Leaf</tissue>
    </source>
</reference>
<gene>
    <name evidence="7" type="ORF">E2562_015145</name>
</gene>
<dbReference type="InterPro" id="IPR005828">
    <property type="entry name" value="MFS_sugar_transport-like"/>
</dbReference>
<dbReference type="Pfam" id="PF00083">
    <property type="entry name" value="Sugar_tr"/>
    <property type="match status" value="1"/>
</dbReference>
<evidence type="ECO:0000313" key="7">
    <source>
        <dbReference type="EMBL" id="KAF0916980.1"/>
    </source>
</evidence>
<feature type="transmembrane region" description="Helical" evidence="6">
    <location>
        <begin position="12"/>
        <end position="31"/>
    </location>
</feature>
<keyword evidence="8" id="KW-1185">Reference proteome</keyword>
<accession>A0A6G1DWU0</accession>
<proteinExistence type="predicted"/>
<evidence type="ECO:0000256" key="2">
    <source>
        <dbReference type="ARBA" id="ARBA00022692"/>
    </source>
</evidence>
<protein>
    <recommendedName>
        <fullName evidence="9">Major facilitator superfamily (MFS) profile domain-containing protein</fullName>
    </recommendedName>
</protein>
<dbReference type="GO" id="GO:0022857">
    <property type="term" value="F:transmembrane transporter activity"/>
    <property type="evidence" value="ECO:0007669"/>
    <property type="project" value="InterPro"/>
</dbReference>
<evidence type="ECO:0008006" key="9">
    <source>
        <dbReference type="Google" id="ProtNLM"/>
    </source>
</evidence>
<evidence type="ECO:0000256" key="5">
    <source>
        <dbReference type="SAM" id="MobiDB-lite"/>
    </source>
</evidence>
<dbReference type="InterPro" id="IPR036259">
    <property type="entry name" value="MFS_trans_sf"/>
</dbReference>
<keyword evidence="4 6" id="KW-0472">Membrane</keyword>
<feature type="region of interest" description="Disordered" evidence="5">
    <location>
        <begin position="81"/>
        <end position="112"/>
    </location>
</feature>
<evidence type="ECO:0000256" key="3">
    <source>
        <dbReference type="ARBA" id="ARBA00022989"/>
    </source>
</evidence>
<organism evidence="7 8">
    <name type="scientific">Oryza meyeriana var. granulata</name>
    <dbReference type="NCBI Taxonomy" id="110450"/>
    <lineage>
        <taxon>Eukaryota</taxon>
        <taxon>Viridiplantae</taxon>
        <taxon>Streptophyta</taxon>
        <taxon>Embryophyta</taxon>
        <taxon>Tracheophyta</taxon>
        <taxon>Spermatophyta</taxon>
        <taxon>Magnoliopsida</taxon>
        <taxon>Liliopsida</taxon>
        <taxon>Poales</taxon>
        <taxon>Poaceae</taxon>
        <taxon>BOP clade</taxon>
        <taxon>Oryzoideae</taxon>
        <taxon>Oryzeae</taxon>
        <taxon>Oryzinae</taxon>
        <taxon>Oryza</taxon>
        <taxon>Oryza meyeriana</taxon>
    </lineage>
</organism>
<dbReference type="AlphaFoldDB" id="A0A6G1DWU0"/>
<dbReference type="EMBL" id="SPHZ02000005">
    <property type="protein sequence ID" value="KAF0916980.1"/>
    <property type="molecule type" value="Genomic_DNA"/>
</dbReference>
<dbReference type="Proteomes" id="UP000479710">
    <property type="component" value="Unassembled WGS sequence"/>
</dbReference>
<evidence type="ECO:0000256" key="6">
    <source>
        <dbReference type="SAM" id="Phobius"/>
    </source>
</evidence>
<comment type="caution">
    <text evidence="7">The sequence shown here is derived from an EMBL/GenBank/DDBJ whole genome shotgun (WGS) entry which is preliminary data.</text>
</comment>
<evidence type="ECO:0000313" key="8">
    <source>
        <dbReference type="Proteomes" id="UP000479710"/>
    </source>
</evidence>
<evidence type="ECO:0000256" key="4">
    <source>
        <dbReference type="ARBA" id="ARBA00023136"/>
    </source>
</evidence>
<evidence type="ECO:0000256" key="1">
    <source>
        <dbReference type="ARBA" id="ARBA00004370"/>
    </source>
</evidence>
<name>A0A6G1DWU0_9ORYZ</name>